<evidence type="ECO:0008006" key="2">
    <source>
        <dbReference type="Google" id="ProtNLM"/>
    </source>
</evidence>
<protein>
    <recommendedName>
        <fullName evidence="2">Clp protease ClpP</fullName>
    </recommendedName>
</protein>
<evidence type="ECO:0000313" key="1">
    <source>
        <dbReference type="EMBL" id="OIJ08423.1"/>
    </source>
</evidence>
<dbReference type="OrthoDB" id="9806592at2"/>
<dbReference type="EMBL" id="LQXD01000161">
    <property type="protein sequence ID" value="OIJ08423.1"/>
    <property type="molecule type" value="Genomic_DNA"/>
</dbReference>
<reference evidence="1" key="1">
    <citation type="submission" date="2016-10" db="EMBL/GenBank/DDBJ databases">
        <title>Draft genome sequences of four alkaliphilic bacteria belonging to the Anaerobacillus genus.</title>
        <authorList>
            <person name="Bassil N.M."/>
            <person name="Lloyd J.R."/>
        </authorList>
    </citation>
    <scope>NUCLEOTIDE SEQUENCE [LARGE SCALE GENOMIC DNA]</scope>
    <source>
        <strain evidence="1">NB2006</strain>
    </source>
</reference>
<organism evidence="1">
    <name type="scientific">Anaerobacillus isosaccharinicus</name>
    <dbReference type="NCBI Taxonomy" id="1532552"/>
    <lineage>
        <taxon>Bacteria</taxon>
        <taxon>Bacillati</taxon>
        <taxon>Bacillota</taxon>
        <taxon>Bacilli</taxon>
        <taxon>Bacillales</taxon>
        <taxon>Bacillaceae</taxon>
        <taxon>Anaerobacillus</taxon>
    </lineage>
</organism>
<dbReference type="Pfam" id="PF00574">
    <property type="entry name" value="CLP_protease"/>
    <property type="match status" value="1"/>
</dbReference>
<accession>A0A1S2L8V8</accession>
<dbReference type="Gene3D" id="3.90.226.10">
    <property type="entry name" value="2-enoyl-CoA Hydratase, Chain A, domain 1"/>
    <property type="match status" value="1"/>
</dbReference>
<sequence length="91" mass="10069">MSKEITKKFWNMVKNEKKNSAEITIYGTIGSSWWDESVSANQFAKDLKALGEEIEEITVLLNSAGGSVFDGLSIRSLLKNHKATVTVYVDG</sequence>
<dbReference type="AlphaFoldDB" id="A0A1S2L8V8"/>
<dbReference type="SUPFAM" id="SSF52096">
    <property type="entry name" value="ClpP/crotonase"/>
    <property type="match status" value="1"/>
</dbReference>
<proteinExistence type="predicted"/>
<comment type="caution">
    <text evidence="1">The sequence shown here is derived from an EMBL/GenBank/DDBJ whole genome shotgun (WGS) entry which is preliminary data.</text>
</comment>
<gene>
    <name evidence="1" type="ORF">AWH56_18850</name>
</gene>
<dbReference type="InterPro" id="IPR023562">
    <property type="entry name" value="ClpP/TepA"/>
</dbReference>
<dbReference type="InterPro" id="IPR029045">
    <property type="entry name" value="ClpP/crotonase-like_dom_sf"/>
</dbReference>
<name>A0A1S2L8V8_9BACI</name>